<evidence type="ECO:0000313" key="4">
    <source>
        <dbReference type="Proteomes" id="UP000244016"/>
    </source>
</evidence>
<dbReference type="GO" id="GO:0008235">
    <property type="term" value="F:metalloexopeptidase activity"/>
    <property type="evidence" value="ECO:0007669"/>
    <property type="project" value="UniProtKB-ARBA"/>
</dbReference>
<dbReference type="EMBL" id="PEBW01000004">
    <property type="protein sequence ID" value="PTQ51697.1"/>
    <property type="molecule type" value="Genomic_DNA"/>
</dbReference>
<dbReference type="PANTHER" id="PTHR46112:SF3">
    <property type="entry name" value="AMINOPEPTIDASE YPDF"/>
    <property type="match status" value="1"/>
</dbReference>
<evidence type="ECO:0000313" key="3">
    <source>
        <dbReference type="EMBL" id="PTQ51697.1"/>
    </source>
</evidence>
<dbReference type="SUPFAM" id="SSF55920">
    <property type="entry name" value="Creatinase/aminopeptidase"/>
    <property type="match status" value="1"/>
</dbReference>
<accession>A0A2T5G681</accession>
<dbReference type="PANTHER" id="PTHR46112">
    <property type="entry name" value="AMINOPEPTIDASE"/>
    <property type="match status" value="1"/>
</dbReference>
<keyword evidence="3" id="KW-0031">Aminopeptidase</keyword>
<proteinExistence type="predicted"/>
<dbReference type="InterPro" id="IPR036005">
    <property type="entry name" value="Creatinase/aminopeptidase-like"/>
</dbReference>
<comment type="caution">
    <text evidence="3">The sequence shown here is derived from an EMBL/GenBank/DDBJ whole genome shotgun (WGS) entry which is preliminary data.</text>
</comment>
<dbReference type="AlphaFoldDB" id="A0A2T5G681"/>
<dbReference type="Gene3D" id="3.40.350.10">
    <property type="entry name" value="Creatinase/prolidase N-terminal domain"/>
    <property type="match status" value="1"/>
</dbReference>
<dbReference type="SUPFAM" id="SSF53092">
    <property type="entry name" value="Creatinase/prolidase N-terminal domain"/>
    <property type="match status" value="1"/>
</dbReference>
<dbReference type="InterPro" id="IPR000587">
    <property type="entry name" value="Creatinase_N"/>
</dbReference>
<dbReference type="PRINTS" id="PR00599">
    <property type="entry name" value="MAPEPTIDASE"/>
</dbReference>
<dbReference type="InterPro" id="IPR000994">
    <property type="entry name" value="Pept_M24"/>
</dbReference>
<name>A0A2T5G681_9BACL</name>
<dbReference type="CDD" id="cd01092">
    <property type="entry name" value="APP-like"/>
    <property type="match status" value="1"/>
</dbReference>
<feature type="domain" description="Creatinase N-terminal" evidence="2">
    <location>
        <begin position="12"/>
        <end position="140"/>
    </location>
</feature>
<gene>
    <name evidence="3" type="ORF">BLITH_1335</name>
</gene>
<dbReference type="InterPro" id="IPR029149">
    <property type="entry name" value="Creatin/AminoP/Spt16_N"/>
</dbReference>
<keyword evidence="3" id="KW-0645">Protease</keyword>
<dbReference type="InterPro" id="IPR001714">
    <property type="entry name" value="Pept_M24_MAP"/>
</dbReference>
<dbReference type="Pfam" id="PF00557">
    <property type="entry name" value="Peptidase_M24"/>
    <property type="match status" value="1"/>
</dbReference>
<dbReference type="GO" id="GO:0004177">
    <property type="term" value="F:aminopeptidase activity"/>
    <property type="evidence" value="ECO:0007669"/>
    <property type="project" value="UniProtKB-KW"/>
</dbReference>
<reference evidence="3 4" key="1">
    <citation type="submission" date="2017-08" db="EMBL/GenBank/DDBJ databases">
        <title>Burning lignite coal seam in the remote Altai Mountains harbors a hydrogen-driven thermophilic microbial community.</title>
        <authorList>
            <person name="Kadnikov V.V."/>
            <person name="Mardanov A.V."/>
            <person name="Ivasenko D."/>
            <person name="Beletsky A.V."/>
            <person name="Karnachuk O.V."/>
            <person name="Ravin N.V."/>
        </authorList>
    </citation>
    <scope>NUCLEOTIDE SEQUENCE [LARGE SCALE GENOMIC DNA]</scope>
    <source>
        <strain evidence="3">AL31</strain>
    </source>
</reference>
<keyword evidence="3" id="KW-0378">Hydrolase</keyword>
<feature type="domain" description="Peptidase M24" evidence="1">
    <location>
        <begin position="149"/>
        <end position="351"/>
    </location>
</feature>
<protein>
    <submittedName>
        <fullName evidence="3">Aminopeptidase YpdF (MP-, MA-, MS-, AP-, NP-specific)</fullName>
    </submittedName>
</protein>
<dbReference type="Gene3D" id="3.90.230.10">
    <property type="entry name" value="Creatinase/methionine aminopeptidase superfamily"/>
    <property type="match status" value="1"/>
</dbReference>
<dbReference type="InterPro" id="IPR050659">
    <property type="entry name" value="Peptidase_M24B"/>
</dbReference>
<sequence>MENEERGYFRSRRERLRARLAGAGFDGVLISRPEDRRYFSGFTGSSGLLLLTREEAVLFTDFRYLEQAARECPEVRVVDHERKPEEAVVRAVCSFRLARIAFQGDVMSVRTHARLLAAAREMCPDVHWEDAGETLGALRARKDPVELAKIRRAVEIAEAAFREVLPVIRPGMTERQVAWALERAMREGGADAVAFPPIVVSGTRGSLPHGMPTDKPLACGELVTLDFGAVYDGYVSDLTRTVALCDPPEALLRIYETVLAAQLRAIARVRAGVSTGTIDAAARETIDRAGYGEYFGHATGHGIGLAVHEEPTIGPGRDIPLEAGMVITIEPGIYVPGLGGVRIEDDVLVHEAGAVLLSTLPKELLRLR</sequence>
<dbReference type="Pfam" id="PF01321">
    <property type="entry name" value="Creatinase_N"/>
    <property type="match status" value="1"/>
</dbReference>
<evidence type="ECO:0000259" key="2">
    <source>
        <dbReference type="Pfam" id="PF01321"/>
    </source>
</evidence>
<organism evidence="3 4">
    <name type="scientific">Brockia lithotrophica</name>
    <dbReference type="NCBI Taxonomy" id="933949"/>
    <lineage>
        <taxon>Bacteria</taxon>
        <taxon>Bacillati</taxon>
        <taxon>Bacillota</taxon>
        <taxon>Bacilli</taxon>
        <taxon>Bacillales</taxon>
        <taxon>Bacillales Family X. Incertae Sedis</taxon>
        <taxon>Brockia</taxon>
    </lineage>
</organism>
<evidence type="ECO:0000259" key="1">
    <source>
        <dbReference type="Pfam" id="PF00557"/>
    </source>
</evidence>
<dbReference type="Proteomes" id="UP000244016">
    <property type="component" value="Unassembled WGS sequence"/>
</dbReference>